<dbReference type="EMBL" id="CP002548">
    <property type="protein sequence ID" value="AGL90973.1"/>
    <property type="molecule type" value="Genomic_DNA"/>
</dbReference>
<sequence>MVAGELIFVLHVSQLNKKRGYKMISNRFTLFKIKNQISLSFEDHQTLSLLYQPLIGAQALSIYYILLSLKANFEYQHQFLFDIAFISEDVFLEQKEKLEALNLLATYQKENPRETIYLVFPPYKSNAFLQDPLLGDFLLSEMGEKNYFHLESHFLLKPLNLEGFQDISKKFDDIYQFEKINFNQNIQQHKTMNPFDKSFLQSNFDYEAFLSSLPERFKKTFLVESQTIDFINKLSLVYNLTPQKIAEIYQNTFPNPNDIDLSKLRLNVKKNYHQNNKEQIIISSKKTGYNEEEMITFLKKPNATQRIIKGYCQKSNQTIASDTVFQLLERNDLEIGLVNALLIYILRYHNGILPSVVYLEKTLKSWSQKGILDAETAYDFLMEEKTEKQVNFKKPKDKPKWIDEIKKNWQS</sequence>
<dbReference type="AlphaFoldDB" id="R4S2G0"/>
<gene>
    <name evidence="2" type="primary">dnaB</name>
    <name evidence="2" type="ORF">SLY_1064</name>
</gene>
<accession>R4S2G0</accession>
<dbReference type="InterPro" id="IPR058660">
    <property type="entry name" value="WHD_DnaB"/>
</dbReference>
<dbReference type="HOGENOM" id="CLU_040783_0_0_14"/>
<proteinExistence type="predicted"/>
<name>R4S2G0_PHYAS</name>
<keyword evidence="3" id="KW-1185">Reference proteome</keyword>
<feature type="domain" description="Replicative helicase loading/DNA remodeling protein DnaB N-terminal winged helix" evidence="1">
    <location>
        <begin position="31"/>
        <end position="268"/>
    </location>
</feature>
<dbReference type="KEGG" id="nzs:SLY_1064"/>
<protein>
    <submittedName>
        <fullName evidence="2">Replication initiation and membrane attachment protein</fullName>
    </submittedName>
</protein>
<dbReference type="PATRIC" id="fig|980422.3.peg.976"/>
<evidence type="ECO:0000313" key="3">
    <source>
        <dbReference type="Proteomes" id="UP000013941"/>
    </source>
</evidence>
<dbReference type="Proteomes" id="UP000013941">
    <property type="component" value="Chromosome"/>
</dbReference>
<reference evidence="2 3" key="1">
    <citation type="journal article" date="2013" name="BMC Genomics">
        <title>Comparison of the complete genome sequence of two closely related isolates of 'Candidatus Phytoplasma australiense' reveals genome plasticity.</title>
        <authorList>
            <person name="Andersen M.T."/>
            <person name="Liefting L.W."/>
            <person name="Havukkala I."/>
            <person name="Beever R.E."/>
        </authorList>
    </citation>
    <scope>NUCLEOTIDE SEQUENCE [LARGE SCALE GENOMIC DNA]</scope>
    <source>
        <strain evidence="2 3">NZSb11</strain>
    </source>
</reference>
<evidence type="ECO:0000313" key="2">
    <source>
        <dbReference type="EMBL" id="AGL90973.1"/>
    </source>
</evidence>
<evidence type="ECO:0000259" key="1">
    <source>
        <dbReference type="Pfam" id="PF25888"/>
    </source>
</evidence>
<organism evidence="2 3">
    <name type="scientific">Strawberry lethal yellows phytoplasma (CPA) str. NZSb11</name>
    <dbReference type="NCBI Taxonomy" id="980422"/>
    <lineage>
        <taxon>Bacteria</taxon>
        <taxon>Bacillati</taxon>
        <taxon>Mycoplasmatota</taxon>
        <taxon>Mollicutes</taxon>
        <taxon>Acholeplasmatales</taxon>
        <taxon>Acholeplasmataceae</taxon>
        <taxon>Candidatus Phytoplasma</taxon>
        <taxon>16SrXII (Stolbur group)</taxon>
    </lineage>
</organism>
<dbReference type="Pfam" id="PF25888">
    <property type="entry name" value="WHD_DnaB"/>
    <property type="match status" value="1"/>
</dbReference>